<feature type="transmembrane region" description="Helical" evidence="6">
    <location>
        <begin position="275"/>
        <end position="294"/>
    </location>
</feature>
<feature type="transmembrane region" description="Helical" evidence="6">
    <location>
        <begin position="147"/>
        <end position="168"/>
    </location>
</feature>
<dbReference type="Proteomes" id="UP000886744">
    <property type="component" value="Unassembled WGS sequence"/>
</dbReference>
<keyword evidence="3 6" id="KW-0812">Transmembrane</keyword>
<feature type="transmembrane region" description="Helical" evidence="6">
    <location>
        <begin position="51"/>
        <end position="72"/>
    </location>
</feature>
<feature type="transmembrane region" description="Helical" evidence="6">
    <location>
        <begin position="386"/>
        <end position="406"/>
    </location>
</feature>
<dbReference type="SUPFAM" id="SSF103473">
    <property type="entry name" value="MFS general substrate transporter"/>
    <property type="match status" value="1"/>
</dbReference>
<accession>A0A9D1E248</accession>
<keyword evidence="2" id="KW-1003">Cell membrane</keyword>
<comment type="caution">
    <text evidence="8">The sequence shown here is derived from an EMBL/GenBank/DDBJ whole genome shotgun (WGS) entry which is preliminary data.</text>
</comment>
<feature type="transmembrane region" description="Helical" evidence="6">
    <location>
        <begin position="412"/>
        <end position="432"/>
    </location>
</feature>
<dbReference type="AlphaFoldDB" id="A0A9D1E248"/>
<reference evidence="8" key="2">
    <citation type="journal article" date="2021" name="PeerJ">
        <title>Extensive microbial diversity within the chicken gut microbiome revealed by metagenomics and culture.</title>
        <authorList>
            <person name="Gilroy R."/>
            <person name="Ravi A."/>
            <person name="Getino M."/>
            <person name="Pursley I."/>
            <person name="Horton D.L."/>
            <person name="Alikhan N.F."/>
            <person name="Baker D."/>
            <person name="Gharbi K."/>
            <person name="Hall N."/>
            <person name="Watson M."/>
            <person name="Adriaenssens E.M."/>
            <person name="Foster-Nyarko E."/>
            <person name="Jarju S."/>
            <person name="Secka A."/>
            <person name="Antonio M."/>
            <person name="Oren A."/>
            <person name="Chaudhuri R.R."/>
            <person name="La Ragione R."/>
            <person name="Hildebrand F."/>
            <person name="Pallen M.J."/>
        </authorList>
    </citation>
    <scope>NUCLEOTIDE SEQUENCE</scope>
    <source>
        <strain evidence="8">ChiHjej13B12-12457</strain>
    </source>
</reference>
<evidence type="ECO:0000256" key="6">
    <source>
        <dbReference type="SAM" id="Phobius"/>
    </source>
</evidence>
<dbReference type="InterPro" id="IPR036259">
    <property type="entry name" value="MFS_trans_sf"/>
</dbReference>
<evidence type="ECO:0000313" key="9">
    <source>
        <dbReference type="Proteomes" id="UP000886744"/>
    </source>
</evidence>
<dbReference type="GO" id="GO:0022857">
    <property type="term" value="F:transmembrane transporter activity"/>
    <property type="evidence" value="ECO:0007669"/>
    <property type="project" value="InterPro"/>
</dbReference>
<evidence type="ECO:0000256" key="5">
    <source>
        <dbReference type="ARBA" id="ARBA00023136"/>
    </source>
</evidence>
<gene>
    <name evidence="8" type="ORF">IAC94_06725</name>
</gene>
<organism evidence="8 9">
    <name type="scientific">Candidatus Coprenecus avistercoris</name>
    <dbReference type="NCBI Taxonomy" id="2840730"/>
    <lineage>
        <taxon>Bacteria</taxon>
        <taxon>Pseudomonadati</taxon>
        <taxon>Bacteroidota</taxon>
        <taxon>Bacteroidia</taxon>
        <taxon>Bacteroidales</taxon>
        <taxon>Rikenellaceae</taxon>
        <taxon>Rikenellaceae incertae sedis</taxon>
        <taxon>Candidatus Coprenecus</taxon>
    </lineage>
</organism>
<feature type="transmembrane region" description="Helical" evidence="6">
    <location>
        <begin position="12"/>
        <end position="31"/>
    </location>
</feature>
<dbReference type="InterPro" id="IPR050375">
    <property type="entry name" value="MFS_TsgA-like"/>
</dbReference>
<proteinExistence type="predicted"/>
<name>A0A9D1E248_9BACT</name>
<dbReference type="InterPro" id="IPR011701">
    <property type="entry name" value="MFS"/>
</dbReference>
<dbReference type="Pfam" id="PF07690">
    <property type="entry name" value="MFS_1"/>
    <property type="match status" value="1"/>
</dbReference>
<evidence type="ECO:0000259" key="7">
    <source>
        <dbReference type="PROSITE" id="PS50850"/>
    </source>
</evidence>
<dbReference type="Gene3D" id="1.20.1250.20">
    <property type="entry name" value="MFS general substrate transporter like domains"/>
    <property type="match status" value="2"/>
</dbReference>
<feature type="domain" description="Major facilitator superfamily (MFS) profile" evidence="7">
    <location>
        <begin position="14"/>
        <end position="444"/>
    </location>
</feature>
<dbReference type="PANTHER" id="PTHR43702:SF3">
    <property type="entry name" value="PROTEIN TSGA"/>
    <property type="match status" value="1"/>
</dbReference>
<protein>
    <submittedName>
        <fullName evidence="8">MFS transporter</fullName>
    </submittedName>
</protein>
<feature type="transmembrane region" description="Helical" evidence="6">
    <location>
        <begin position="81"/>
        <end position="100"/>
    </location>
</feature>
<feature type="transmembrane region" description="Helical" evidence="6">
    <location>
        <begin position="106"/>
        <end position="127"/>
    </location>
</feature>
<feature type="transmembrane region" description="Helical" evidence="6">
    <location>
        <begin position="180"/>
        <end position="199"/>
    </location>
</feature>
<dbReference type="GO" id="GO:0005886">
    <property type="term" value="C:plasma membrane"/>
    <property type="evidence" value="ECO:0007669"/>
    <property type="project" value="UniProtKB-SubCell"/>
</dbReference>
<evidence type="ECO:0000256" key="4">
    <source>
        <dbReference type="ARBA" id="ARBA00022989"/>
    </source>
</evidence>
<dbReference type="EMBL" id="DVHI01000082">
    <property type="protein sequence ID" value="HIR63197.1"/>
    <property type="molecule type" value="Genomic_DNA"/>
</dbReference>
<dbReference type="PANTHER" id="PTHR43702">
    <property type="entry name" value="L-FUCOSE-PROTON SYMPORTER"/>
    <property type="match status" value="1"/>
</dbReference>
<feature type="transmembrane region" description="Helical" evidence="6">
    <location>
        <begin position="234"/>
        <end position="255"/>
    </location>
</feature>
<evidence type="ECO:0000313" key="8">
    <source>
        <dbReference type="EMBL" id="HIR63197.1"/>
    </source>
</evidence>
<dbReference type="PROSITE" id="PS50850">
    <property type="entry name" value="MFS"/>
    <property type="match status" value="1"/>
</dbReference>
<evidence type="ECO:0000256" key="3">
    <source>
        <dbReference type="ARBA" id="ARBA00022692"/>
    </source>
</evidence>
<evidence type="ECO:0000256" key="1">
    <source>
        <dbReference type="ARBA" id="ARBA00004429"/>
    </source>
</evidence>
<sequence>MSTTQTVKKNYALPIAMMYLLFFMIAFVTNLCNPMAVIVKNQFEVSNAMAQLGNAANFIAYAVMGIPAGILLKRIGYKKTALTAIAVGFLGVFLQYVSGWNAVQSYGVYLAGAFIAGFCMCMLNTVVNPMLNTLGGGGKRGNQLIQFGGVGNSLAATFVTIFVGALVGDASKAQISDATPALFIALGIFLLVFIVLSFVRIPEPELEKASEAAAEKPAVSAAGKRYSAFSFRHFNLGIIAIFLYMGVEVGIPTYVLQYLSTATDAATPGFGMDSGVAASIAGVFWLMMLIGRLCGGLLGGRFSSRAQILFVSSVCILFIILGMLLPTTSTVRFFGFEGSTGHFVSADIPVGMMLLVLCGLCTSVCWGGIFNMAVEGLGKYTSVASGMFMTMVCGGGILIPLQGAIADVTGSFLTSFLVPLVCAAYILFYALVGYKNVNKDIVTE</sequence>
<keyword evidence="5 6" id="KW-0472">Membrane</keyword>
<feature type="transmembrane region" description="Helical" evidence="6">
    <location>
        <begin position="348"/>
        <end position="374"/>
    </location>
</feature>
<dbReference type="InterPro" id="IPR020846">
    <property type="entry name" value="MFS_dom"/>
</dbReference>
<evidence type="ECO:0000256" key="2">
    <source>
        <dbReference type="ARBA" id="ARBA00022475"/>
    </source>
</evidence>
<keyword evidence="4 6" id="KW-1133">Transmembrane helix</keyword>
<reference evidence="8" key="1">
    <citation type="submission" date="2020-10" db="EMBL/GenBank/DDBJ databases">
        <authorList>
            <person name="Gilroy R."/>
        </authorList>
    </citation>
    <scope>NUCLEOTIDE SEQUENCE</scope>
    <source>
        <strain evidence="8">ChiHjej13B12-12457</strain>
    </source>
</reference>
<comment type="subcellular location">
    <subcellularLocation>
        <location evidence="1">Cell inner membrane</location>
        <topology evidence="1">Multi-pass membrane protein</topology>
    </subcellularLocation>
</comment>
<feature type="transmembrane region" description="Helical" evidence="6">
    <location>
        <begin position="306"/>
        <end position="328"/>
    </location>
</feature>